<reference evidence="2 3" key="2">
    <citation type="submission" date="2018-11" db="EMBL/GenBank/DDBJ databases">
        <authorList>
            <consortium name="Pathogen Informatics"/>
        </authorList>
    </citation>
    <scope>NUCLEOTIDE SEQUENCE [LARGE SCALE GENOMIC DNA]</scope>
</reference>
<evidence type="ECO:0000313" key="3">
    <source>
        <dbReference type="Proteomes" id="UP000050794"/>
    </source>
</evidence>
<reference evidence="4" key="1">
    <citation type="submission" date="2016-06" db="UniProtKB">
        <authorList>
            <consortium name="WormBaseParasite"/>
        </authorList>
    </citation>
    <scope>IDENTIFICATION</scope>
</reference>
<gene>
    <name evidence="2" type="ORF">TCNE_LOCUS844</name>
</gene>
<feature type="compositionally biased region" description="Polar residues" evidence="1">
    <location>
        <begin position="22"/>
        <end position="34"/>
    </location>
</feature>
<dbReference type="AlphaFoldDB" id="A0A183TX74"/>
<dbReference type="WBParaSite" id="TCNE_0000084301-mRNA-1">
    <property type="protein sequence ID" value="TCNE_0000084301-mRNA-1"/>
    <property type="gene ID" value="TCNE_0000084301"/>
</dbReference>
<dbReference type="EMBL" id="UYWY01000491">
    <property type="protein sequence ID" value="VDM24959.1"/>
    <property type="molecule type" value="Genomic_DNA"/>
</dbReference>
<evidence type="ECO:0000313" key="4">
    <source>
        <dbReference type="WBParaSite" id="TCNE_0000084301-mRNA-1"/>
    </source>
</evidence>
<accession>A0A183TX74</accession>
<sequence>MTPWQDGLTCYRGKRHAHHQTAMISTPSRQQPRSSCLHEPGELVAACNGAEGSTILAGVVASANRR</sequence>
<keyword evidence="3" id="KW-1185">Reference proteome</keyword>
<proteinExistence type="predicted"/>
<evidence type="ECO:0000256" key="1">
    <source>
        <dbReference type="SAM" id="MobiDB-lite"/>
    </source>
</evidence>
<feature type="region of interest" description="Disordered" evidence="1">
    <location>
        <begin position="13"/>
        <end position="35"/>
    </location>
</feature>
<name>A0A183TX74_TOXCA</name>
<organism evidence="3 4">
    <name type="scientific">Toxocara canis</name>
    <name type="common">Canine roundworm</name>
    <dbReference type="NCBI Taxonomy" id="6265"/>
    <lineage>
        <taxon>Eukaryota</taxon>
        <taxon>Metazoa</taxon>
        <taxon>Ecdysozoa</taxon>
        <taxon>Nematoda</taxon>
        <taxon>Chromadorea</taxon>
        <taxon>Rhabditida</taxon>
        <taxon>Spirurina</taxon>
        <taxon>Ascaridomorpha</taxon>
        <taxon>Ascaridoidea</taxon>
        <taxon>Toxocaridae</taxon>
        <taxon>Toxocara</taxon>
    </lineage>
</organism>
<dbReference type="Proteomes" id="UP000050794">
    <property type="component" value="Unassembled WGS sequence"/>
</dbReference>
<protein>
    <submittedName>
        <fullName evidence="2 4">Uncharacterized protein</fullName>
    </submittedName>
</protein>
<evidence type="ECO:0000313" key="2">
    <source>
        <dbReference type="EMBL" id="VDM24959.1"/>
    </source>
</evidence>